<dbReference type="InterPro" id="IPR003961">
    <property type="entry name" value="FN3_dom"/>
</dbReference>
<keyword evidence="2" id="KW-0677">Repeat</keyword>
<dbReference type="SUPFAM" id="SSF49265">
    <property type="entry name" value="Fibronectin type III"/>
    <property type="match status" value="1"/>
</dbReference>
<evidence type="ECO:0000256" key="6">
    <source>
        <dbReference type="ARBA" id="ARBA00047388"/>
    </source>
</evidence>
<dbReference type="InterPro" id="IPR036249">
    <property type="entry name" value="Thioredoxin-like_sf"/>
</dbReference>
<dbReference type="InterPro" id="IPR013783">
    <property type="entry name" value="Ig-like_fold"/>
</dbReference>
<evidence type="ECO:0000259" key="8">
    <source>
        <dbReference type="PROSITE" id="PS50853"/>
    </source>
</evidence>
<evidence type="ECO:0000256" key="2">
    <source>
        <dbReference type="ARBA" id="ARBA00022737"/>
    </source>
</evidence>
<feature type="domain" description="Fibronectin type-III" evidence="8">
    <location>
        <begin position="110"/>
        <end position="205"/>
    </location>
</feature>
<reference evidence="10" key="1">
    <citation type="submission" date="2021-01" db="EMBL/GenBank/DDBJ databases">
        <authorList>
            <person name="Corre E."/>
            <person name="Pelletier E."/>
            <person name="Niang G."/>
            <person name="Scheremetjew M."/>
            <person name="Finn R."/>
            <person name="Kale V."/>
            <person name="Holt S."/>
            <person name="Cochrane G."/>
            <person name="Meng A."/>
            <person name="Brown T."/>
            <person name="Cohen L."/>
        </authorList>
    </citation>
    <scope>NUCLEOTIDE SEQUENCE</scope>
    <source>
        <strain evidence="10">GSO104</strain>
    </source>
</reference>
<evidence type="ECO:0000256" key="7">
    <source>
        <dbReference type="ARBA" id="ARBA00047804"/>
    </source>
</evidence>
<comment type="catalytic activity">
    <reaction evidence="6">
        <text>[protein]-dithiol + NAD(+) = [protein]-disulfide + NADH + H(+)</text>
        <dbReference type="Rhea" id="RHEA:18749"/>
        <dbReference type="Rhea" id="RHEA-COMP:10593"/>
        <dbReference type="Rhea" id="RHEA-COMP:10594"/>
        <dbReference type="ChEBI" id="CHEBI:15378"/>
        <dbReference type="ChEBI" id="CHEBI:29950"/>
        <dbReference type="ChEBI" id="CHEBI:50058"/>
        <dbReference type="ChEBI" id="CHEBI:57540"/>
        <dbReference type="ChEBI" id="CHEBI:57945"/>
        <dbReference type="EC" id="1.8.1.8"/>
    </reaction>
</comment>
<dbReference type="SUPFAM" id="SSF52833">
    <property type="entry name" value="Thioredoxin-like"/>
    <property type="match status" value="1"/>
</dbReference>
<dbReference type="AlphaFoldDB" id="A0A7S4UKE2"/>
<comment type="similarity">
    <text evidence="5">Belongs to the nucleoredoxin family.</text>
</comment>
<organism evidence="10">
    <name type="scientific">Ditylum brightwellii</name>
    <dbReference type="NCBI Taxonomy" id="49249"/>
    <lineage>
        <taxon>Eukaryota</taxon>
        <taxon>Sar</taxon>
        <taxon>Stramenopiles</taxon>
        <taxon>Ochrophyta</taxon>
        <taxon>Bacillariophyta</taxon>
        <taxon>Mediophyceae</taxon>
        <taxon>Lithodesmiophycidae</taxon>
        <taxon>Lithodesmiales</taxon>
        <taxon>Lithodesmiaceae</taxon>
        <taxon>Ditylum</taxon>
    </lineage>
</organism>
<dbReference type="InterPro" id="IPR017937">
    <property type="entry name" value="Thioredoxin_CS"/>
</dbReference>
<dbReference type="PROSITE" id="PS50853">
    <property type="entry name" value="FN3"/>
    <property type="match status" value="1"/>
</dbReference>
<dbReference type="PANTHER" id="PTHR13871:SF96">
    <property type="entry name" value="THIOREDOXIN DOMAIN-CONTAINING PROTEIN"/>
    <property type="match status" value="1"/>
</dbReference>
<comment type="catalytic activity">
    <reaction evidence="7">
        <text>[protein]-dithiol + NADP(+) = [protein]-disulfide + NADPH + H(+)</text>
        <dbReference type="Rhea" id="RHEA:18753"/>
        <dbReference type="Rhea" id="RHEA-COMP:10593"/>
        <dbReference type="Rhea" id="RHEA-COMP:10594"/>
        <dbReference type="ChEBI" id="CHEBI:15378"/>
        <dbReference type="ChEBI" id="CHEBI:29950"/>
        <dbReference type="ChEBI" id="CHEBI:50058"/>
        <dbReference type="ChEBI" id="CHEBI:57783"/>
        <dbReference type="ChEBI" id="CHEBI:58349"/>
        <dbReference type="EC" id="1.8.1.8"/>
    </reaction>
</comment>
<dbReference type="InterPro" id="IPR012336">
    <property type="entry name" value="Thioredoxin-like_fold"/>
</dbReference>
<evidence type="ECO:0000256" key="4">
    <source>
        <dbReference type="ARBA" id="ARBA00023027"/>
    </source>
</evidence>
<name>A0A7S4UKE2_9STRA</name>
<dbReference type="InterPro" id="IPR013766">
    <property type="entry name" value="Thioredoxin_domain"/>
</dbReference>
<keyword evidence="4" id="KW-0520">NAD</keyword>
<dbReference type="Pfam" id="PF13905">
    <property type="entry name" value="Thioredoxin_8"/>
    <property type="match status" value="1"/>
</dbReference>
<accession>A0A7S4UKE2</accession>
<evidence type="ECO:0000313" key="10">
    <source>
        <dbReference type="EMBL" id="CAE4589790.1"/>
    </source>
</evidence>
<evidence type="ECO:0000256" key="3">
    <source>
        <dbReference type="ARBA" id="ARBA00023002"/>
    </source>
</evidence>
<keyword evidence="3" id="KW-0560">Oxidoreductase</keyword>
<evidence type="ECO:0000259" key="9">
    <source>
        <dbReference type="PROSITE" id="PS51352"/>
    </source>
</evidence>
<gene>
    <name evidence="10" type="ORF">DBRI00130_LOCUS5814</name>
</gene>
<evidence type="ECO:0000256" key="1">
    <source>
        <dbReference type="ARBA" id="ARBA00012612"/>
    </source>
</evidence>
<sequence length="357" mass="39484">MSSSTATQDNSKHAIVLIDSDTTSLTISWPEVPRARRYALEYTDATTNETNAYTVLSDKLTSTQARKRNLDPKHGPFTFRVRARDEVDFIGEMMTSDELNLLSEDEANSRMEAPLATAVGNCCAHVQWKKAHDNTFELQMREVQGGAAWQTIATSLKNTEARKRNLTSSALYQFRVRPNTTDSSDGNIPFSPPSNQVQALSISPGLARLFPRGGDGAMLLTKNNTAMTSMKLADALAGKVTMLYFSAHWCGPCRQFTPQLANYYNALKKSSNNVEVVFVSLDHDESSFNSYYKSMPWLAVPFDEDDHGNNVREDLQGRFSVNGIPRLVVLNAQGSVVEENAVGKDLNSILIRANSAI</sequence>
<dbReference type="GO" id="GO:0047134">
    <property type="term" value="F:protein-disulfide reductase [NAD(P)H] activity"/>
    <property type="evidence" value="ECO:0007669"/>
    <property type="project" value="UniProtKB-EC"/>
</dbReference>
<dbReference type="EC" id="1.8.1.8" evidence="1"/>
<dbReference type="Gene3D" id="2.60.40.10">
    <property type="entry name" value="Immunoglobulins"/>
    <property type="match status" value="2"/>
</dbReference>
<protein>
    <recommendedName>
        <fullName evidence="1">protein-disulfide reductase</fullName>
        <ecNumber evidence="1">1.8.1.8</ecNumber>
    </recommendedName>
</protein>
<dbReference type="PANTHER" id="PTHR13871">
    <property type="entry name" value="THIOREDOXIN"/>
    <property type="match status" value="1"/>
</dbReference>
<feature type="domain" description="Thioredoxin" evidence="9">
    <location>
        <begin position="165"/>
        <end position="351"/>
    </location>
</feature>
<evidence type="ECO:0000256" key="5">
    <source>
        <dbReference type="ARBA" id="ARBA00025782"/>
    </source>
</evidence>
<dbReference type="CDD" id="cd02964">
    <property type="entry name" value="TryX_like_family"/>
    <property type="match status" value="1"/>
</dbReference>
<dbReference type="InterPro" id="IPR036116">
    <property type="entry name" value="FN3_sf"/>
</dbReference>
<dbReference type="PROSITE" id="PS00194">
    <property type="entry name" value="THIOREDOXIN_1"/>
    <property type="match status" value="1"/>
</dbReference>
<dbReference type="EMBL" id="HBNS01007169">
    <property type="protein sequence ID" value="CAE4589790.1"/>
    <property type="molecule type" value="Transcribed_RNA"/>
</dbReference>
<dbReference type="PROSITE" id="PS51352">
    <property type="entry name" value="THIOREDOXIN_2"/>
    <property type="match status" value="1"/>
</dbReference>
<dbReference type="CDD" id="cd00063">
    <property type="entry name" value="FN3"/>
    <property type="match status" value="2"/>
</dbReference>
<dbReference type="InterPro" id="IPR052259">
    <property type="entry name" value="Nucleoredoxin-like"/>
</dbReference>
<dbReference type="Gene3D" id="3.40.30.10">
    <property type="entry name" value="Glutaredoxin"/>
    <property type="match status" value="1"/>
</dbReference>
<proteinExistence type="inferred from homology"/>